<dbReference type="RefSeq" id="WP_192507512.1">
    <property type="nucleotide sequence ID" value="NZ_AQGV01000012.1"/>
</dbReference>
<dbReference type="Proteomes" id="UP000615755">
    <property type="component" value="Unassembled WGS sequence"/>
</dbReference>
<reference evidence="1 2" key="1">
    <citation type="submission" date="2015-03" db="EMBL/GenBank/DDBJ databases">
        <title>Genome sequence of Pseudoalteromonas aurantia.</title>
        <authorList>
            <person name="Xie B.-B."/>
            <person name="Rong J.-C."/>
            <person name="Qin Q.-L."/>
            <person name="Zhang Y.-Z."/>
        </authorList>
    </citation>
    <scope>NUCLEOTIDE SEQUENCE [LARGE SCALE GENOMIC DNA]</scope>
    <source>
        <strain evidence="1 2">208</strain>
    </source>
</reference>
<organism evidence="1 2">
    <name type="scientific">Pseudoalteromonas aurantia 208</name>
    <dbReference type="NCBI Taxonomy" id="1314867"/>
    <lineage>
        <taxon>Bacteria</taxon>
        <taxon>Pseudomonadati</taxon>
        <taxon>Pseudomonadota</taxon>
        <taxon>Gammaproteobacteria</taxon>
        <taxon>Alteromonadales</taxon>
        <taxon>Pseudoalteromonadaceae</taxon>
        <taxon>Pseudoalteromonas</taxon>
    </lineage>
</organism>
<name>A0ABR9EB41_9GAMM</name>
<evidence type="ECO:0000313" key="2">
    <source>
        <dbReference type="Proteomes" id="UP000615755"/>
    </source>
</evidence>
<proteinExistence type="predicted"/>
<dbReference type="InterPro" id="IPR021390">
    <property type="entry name" value="DUF3025"/>
</dbReference>
<evidence type="ECO:0000313" key="1">
    <source>
        <dbReference type="EMBL" id="MBE0368205.1"/>
    </source>
</evidence>
<dbReference type="Pfam" id="PF11227">
    <property type="entry name" value="DUF3025"/>
    <property type="match status" value="1"/>
</dbReference>
<accession>A0ABR9EB41</accession>
<sequence length="267" mass="30950">MKKFTPSEHYEPQLLRGGAFTHLNTLFGLGNQSGWPDFLWLNGLAHLKNSNGQKVSFVPDSQFQEETRYYEQIIYETGHIPTREQNWHDLFGALIWCLFPKTKSLLNKSHIDDIEQYGLKQRSKHRNALTLFDECGVVMAITDEQIKTDLRAHNWHSVFVSKRTQWGKAIQPFIFGHANYEMLTQPFIGLTGKVLCIVVGTSFSTLTLQQKYAYLDDILYTRIAYEGILKDNSQMSPLPLLGIPGWCEENEDAKFYDNTDYFRAKRR</sequence>
<comment type="caution">
    <text evidence="1">The sequence shown here is derived from an EMBL/GenBank/DDBJ whole genome shotgun (WGS) entry which is preliminary data.</text>
</comment>
<dbReference type="EMBL" id="AQGV01000012">
    <property type="protein sequence ID" value="MBE0368205.1"/>
    <property type="molecule type" value="Genomic_DNA"/>
</dbReference>
<gene>
    <name evidence="1" type="ORF">PAUR_a1761</name>
</gene>
<keyword evidence="2" id="KW-1185">Reference proteome</keyword>
<protein>
    <recommendedName>
        <fullName evidence="3">DUF3025 domain-containing protein</fullName>
    </recommendedName>
</protein>
<evidence type="ECO:0008006" key="3">
    <source>
        <dbReference type="Google" id="ProtNLM"/>
    </source>
</evidence>